<proteinExistence type="inferred from homology"/>
<dbReference type="PANTHER" id="PTHR16263:SF4">
    <property type="entry name" value="TETRATRICOPEPTIDE REPEAT PROTEIN 38"/>
    <property type="match status" value="1"/>
</dbReference>
<evidence type="ECO:0000313" key="6">
    <source>
        <dbReference type="Proteomes" id="UP000198615"/>
    </source>
</evidence>
<dbReference type="CDD" id="cd05804">
    <property type="entry name" value="StaR_like"/>
    <property type="match status" value="1"/>
</dbReference>
<reference evidence="5 6" key="1">
    <citation type="submission" date="2016-10" db="EMBL/GenBank/DDBJ databases">
        <authorList>
            <person name="Varghese N."/>
            <person name="Submissions S."/>
        </authorList>
    </citation>
    <scope>NUCLEOTIDE SEQUENCE [LARGE SCALE GENOMIC DNA]</scope>
    <source>
        <strain evidence="5 6">DSM 18839</strain>
    </source>
</reference>
<evidence type="ECO:0000313" key="5">
    <source>
        <dbReference type="EMBL" id="SDF88159.1"/>
    </source>
</evidence>
<dbReference type="EMBL" id="FNBW01000007">
    <property type="protein sequence ID" value="SDF88159.1"/>
    <property type="molecule type" value="Genomic_DNA"/>
</dbReference>
<evidence type="ECO:0000256" key="3">
    <source>
        <dbReference type="ARBA" id="ARBA00022737"/>
    </source>
</evidence>
<dbReference type="PANTHER" id="PTHR16263">
    <property type="entry name" value="TETRATRICOPEPTIDE REPEAT PROTEIN 38"/>
    <property type="match status" value="1"/>
</dbReference>
<dbReference type="InterPro" id="IPR033891">
    <property type="entry name" value="TTC38"/>
</dbReference>
<organism evidence="5 6">
    <name type="scientific">Thalassobaculum litoreum DSM 18839</name>
    <dbReference type="NCBI Taxonomy" id="1123362"/>
    <lineage>
        <taxon>Bacteria</taxon>
        <taxon>Pseudomonadati</taxon>
        <taxon>Pseudomonadota</taxon>
        <taxon>Alphaproteobacteria</taxon>
        <taxon>Rhodospirillales</taxon>
        <taxon>Thalassobaculaceae</taxon>
        <taxon>Thalassobaculum</taxon>
    </lineage>
</organism>
<evidence type="ECO:0000256" key="2">
    <source>
        <dbReference type="ARBA" id="ARBA00019992"/>
    </source>
</evidence>
<evidence type="ECO:0000256" key="4">
    <source>
        <dbReference type="ARBA" id="ARBA00022803"/>
    </source>
</evidence>
<dbReference type="Gene3D" id="1.25.40.10">
    <property type="entry name" value="Tetratricopeptide repeat domain"/>
    <property type="match status" value="1"/>
</dbReference>
<dbReference type="Proteomes" id="UP000198615">
    <property type="component" value="Unassembled WGS sequence"/>
</dbReference>
<protein>
    <recommendedName>
        <fullName evidence="2">Tetratricopeptide repeat protein 38</fullName>
    </recommendedName>
</protein>
<keyword evidence="4" id="KW-0802">TPR repeat</keyword>
<dbReference type="AlphaFoldDB" id="A0A8G2BIZ7"/>
<dbReference type="InterPro" id="IPR011990">
    <property type="entry name" value="TPR-like_helical_dom_sf"/>
</dbReference>
<comment type="similarity">
    <text evidence="1">Belongs to the TTC38 family.</text>
</comment>
<keyword evidence="6" id="KW-1185">Reference proteome</keyword>
<name>A0A8G2BIZ7_9PROT</name>
<accession>A0A8G2BIZ7</accession>
<keyword evidence="3" id="KW-0677">Repeat</keyword>
<comment type="caution">
    <text evidence="5">The sequence shown here is derived from an EMBL/GenBank/DDBJ whole genome shotgun (WGS) entry which is preliminary data.</text>
</comment>
<evidence type="ECO:0000256" key="1">
    <source>
        <dbReference type="ARBA" id="ARBA00005857"/>
    </source>
</evidence>
<dbReference type="RefSeq" id="WP_093150954.1">
    <property type="nucleotide sequence ID" value="NZ_FNBW01000007.1"/>
</dbReference>
<gene>
    <name evidence="5" type="ORF">SAMN05660686_02670</name>
</gene>
<dbReference type="OrthoDB" id="9815900at2"/>
<dbReference type="SUPFAM" id="SSF48452">
    <property type="entry name" value="TPR-like"/>
    <property type="match status" value="1"/>
</dbReference>
<sequence length="431" mass="45400">MLQDRYGNSLSTDSNAARDAYVDGLDRFLAAQSGAEGAFEAAVAADPDFALGQIGLARIRQAMGQGHDVSGPAGRSAQLAEGLSEREAAHVTALGLLVSGQGPAAYKAIRAHLLDHPRDALVAQTCTGVFGLIGFSGQPGREAEQLAFTAGLAPHYGEDWWFLCQHAFSQVEAGQTGPATATIERSMALNPRNAHGAHIRSHVYYEAGETAAGYGYISDWVRDYDKSGQLHCHISWHIALWALEQGDLETMWRVYDADVAPSSGEGSSGAWGPPVNVLTDAAALLYRAELAGVEAPAARWQAVSAYAARCFPNPAIAFADVHAALAHAMAGNGAAVARIAAEAKGPAADIVRELAEAFAAMAAGNWAEAETHLARTMSSHERIGGSRAQRDLVEYALLNALLKQGKAEEARLLLSTRRPLKVASAAVKGLT</sequence>